<gene>
    <name evidence="1" type="ORF">AUC69_00565</name>
</gene>
<dbReference type="RefSeq" id="WP_069440976.1">
    <property type="nucleotide sequence ID" value="NZ_LPWF01000013.1"/>
</dbReference>
<dbReference type="AlphaFoldDB" id="A0A1E3W3Q4"/>
<organism evidence="1 2">
    <name type="scientific">Methyloceanibacter superfactus</name>
    <dbReference type="NCBI Taxonomy" id="1774969"/>
    <lineage>
        <taxon>Bacteria</taxon>
        <taxon>Pseudomonadati</taxon>
        <taxon>Pseudomonadota</taxon>
        <taxon>Alphaproteobacteria</taxon>
        <taxon>Hyphomicrobiales</taxon>
        <taxon>Hyphomicrobiaceae</taxon>
        <taxon>Methyloceanibacter</taxon>
    </lineage>
</organism>
<dbReference type="InterPro" id="IPR021734">
    <property type="entry name" value="DUF3303"/>
</dbReference>
<comment type="caution">
    <text evidence="1">The sequence shown here is derived from an EMBL/GenBank/DDBJ whole genome shotgun (WGS) entry which is preliminary data.</text>
</comment>
<dbReference type="EMBL" id="LPWF01000013">
    <property type="protein sequence ID" value="ODS00404.1"/>
    <property type="molecule type" value="Genomic_DNA"/>
</dbReference>
<reference evidence="1 2" key="1">
    <citation type="journal article" date="2016" name="Environ. Microbiol.">
        <title>New Methyloceanibacter diversity from North Sea sediments includes methanotroph containing solely the soluble methane monooxygenase.</title>
        <authorList>
            <person name="Vekeman B."/>
            <person name="Kerckhof F.M."/>
            <person name="Cremers G."/>
            <person name="de Vos P."/>
            <person name="Vandamme P."/>
            <person name="Boon N."/>
            <person name="Op den Camp H.J."/>
            <person name="Heylen K."/>
        </authorList>
    </citation>
    <scope>NUCLEOTIDE SEQUENCE [LARGE SCALE GENOMIC DNA]</scope>
    <source>
        <strain evidence="1 2">R-67175</strain>
    </source>
</reference>
<accession>A0A1E3W3Q4</accession>
<sequence length="87" mass="9919">MLFVCYVTIDPDNRDESLARFKEQGIVEPKGAKLLGAWISLTMQETWAIFEADDAAAIMKLYEPWTDLNVHEIAPVMTFDELKKVIS</sequence>
<dbReference type="Pfam" id="PF11746">
    <property type="entry name" value="DUF3303"/>
    <property type="match status" value="1"/>
</dbReference>
<dbReference type="OrthoDB" id="9801877at2"/>
<name>A0A1E3W3Q4_9HYPH</name>
<evidence type="ECO:0000313" key="1">
    <source>
        <dbReference type="EMBL" id="ODS00404.1"/>
    </source>
</evidence>
<protein>
    <recommendedName>
        <fullName evidence="3">DUF3303 domain-containing protein</fullName>
    </recommendedName>
</protein>
<proteinExistence type="predicted"/>
<keyword evidence="2" id="KW-1185">Reference proteome</keyword>
<dbReference type="Proteomes" id="UP000094472">
    <property type="component" value="Unassembled WGS sequence"/>
</dbReference>
<evidence type="ECO:0000313" key="2">
    <source>
        <dbReference type="Proteomes" id="UP000094472"/>
    </source>
</evidence>
<evidence type="ECO:0008006" key="3">
    <source>
        <dbReference type="Google" id="ProtNLM"/>
    </source>
</evidence>